<proteinExistence type="predicted"/>
<dbReference type="Proteomes" id="UP000095280">
    <property type="component" value="Unplaced"/>
</dbReference>
<dbReference type="PANTHER" id="PTHR37402">
    <property type="entry name" value="GRAM DOMAIN-CONTAINING PROTEIN 4"/>
    <property type="match status" value="1"/>
</dbReference>
<keyword evidence="2" id="KW-0472">Membrane</keyword>
<dbReference type="GO" id="GO:0034164">
    <property type="term" value="P:negative regulation of toll-like receptor 9 signaling pathway"/>
    <property type="evidence" value="ECO:0007669"/>
    <property type="project" value="TreeGrafter"/>
</dbReference>
<feature type="compositionally biased region" description="Basic and acidic residues" evidence="1">
    <location>
        <begin position="1"/>
        <end position="11"/>
    </location>
</feature>
<sequence>QSSRRLGDRGNRSLFRPGGQRHRDGHAKQLSPSDLKPSGAKLKELARAAGGSWLRGEPQEAAQRRHQWLLLRAGRAPHVPTEAERQAAAADDQLSARRLKVNCTRFGRSTQPIFASIKGFVHVVRWKSPSYTVLVMLVYYCALLNNYLLPMILLLCIVRLLLNYFKYRLGWDLEFNFLAEYEDSDGEENSGGAEKKSAQSAPK</sequence>
<keyword evidence="2" id="KW-1133">Transmembrane helix</keyword>
<evidence type="ECO:0000256" key="1">
    <source>
        <dbReference type="SAM" id="MobiDB-lite"/>
    </source>
</evidence>
<dbReference type="AlphaFoldDB" id="A0A1I8FCE7"/>
<accession>A0A1I8FCE7</accession>
<keyword evidence="2" id="KW-0812">Transmembrane</keyword>
<dbReference type="InterPro" id="IPR037847">
    <property type="entry name" value="GRAMDC4"/>
</dbReference>
<keyword evidence="3" id="KW-1185">Reference proteome</keyword>
<name>A0A1I8FCE7_9PLAT</name>
<feature type="region of interest" description="Disordered" evidence="1">
    <location>
        <begin position="1"/>
        <end position="41"/>
    </location>
</feature>
<protein>
    <submittedName>
        <fullName evidence="4">Retrieval of early ER protein Rer1</fullName>
    </submittedName>
</protein>
<dbReference type="GO" id="GO:0006915">
    <property type="term" value="P:apoptotic process"/>
    <property type="evidence" value="ECO:0007669"/>
    <property type="project" value="InterPro"/>
</dbReference>
<organism evidence="3 4">
    <name type="scientific">Macrostomum lignano</name>
    <dbReference type="NCBI Taxonomy" id="282301"/>
    <lineage>
        <taxon>Eukaryota</taxon>
        <taxon>Metazoa</taxon>
        <taxon>Spiralia</taxon>
        <taxon>Lophotrochozoa</taxon>
        <taxon>Platyhelminthes</taxon>
        <taxon>Rhabditophora</taxon>
        <taxon>Macrostomorpha</taxon>
        <taxon>Macrostomida</taxon>
        <taxon>Macrostomidae</taxon>
        <taxon>Macrostomum</taxon>
    </lineage>
</organism>
<evidence type="ECO:0000313" key="4">
    <source>
        <dbReference type="WBParaSite" id="maker-unitig_29213-snap-gene-0.1-mRNA-1"/>
    </source>
</evidence>
<dbReference type="PANTHER" id="PTHR37402:SF1">
    <property type="entry name" value="GRAM DOMAIN-CONTAINING PROTEIN 4"/>
    <property type="match status" value="1"/>
</dbReference>
<dbReference type="WBParaSite" id="maker-unitig_29213-snap-gene-0.1-mRNA-1">
    <property type="protein sequence ID" value="maker-unitig_29213-snap-gene-0.1-mRNA-1"/>
    <property type="gene ID" value="maker-unitig_29213-snap-gene-0.1"/>
</dbReference>
<reference evidence="4" key="1">
    <citation type="submission" date="2016-11" db="UniProtKB">
        <authorList>
            <consortium name="WormBaseParasite"/>
        </authorList>
    </citation>
    <scope>IDENTIFICATION</scope>
</reference>
<feature type="region of interest" description="Disordered" evidence="1">
    <location>
        <begin position="183"/>
        <end position="203"/>
    </location>
</feature>
<evidence type="ECO:0000256" key="2">
    <source>
        <dbReference type="SAM" id="Phobius"/>
    </source>
</evidence>
<feature type="transmembrane region" description="Helical" evidence="2">
    <location>
        <begin position="137"/>
        <end position="162"/>
    </location>
</feature>
<evidence type="ECO:0000313" key="3">
    <source>
        <dbReference type="Proteomes" id="UP000095280"/>
    </source>
</evidence>